<feature type="transmembrane region" description="Helical" evidence="1">
    <location>
        <begin position="27"/>
        <end position="48"/>
    </location>
</feature>
<feature type="transmembrane region" description="Helical" evidence="1">
    <location>
        <begin position="245"/>
        <end position="271"/>
    </location>
</feature>
<dbReference type="PANTHER" id="PTHR33115:SF73">
    <property type="entry name" value="OS07G0649300 PROTEIN"/>
    <property type="match status" value="1"/>
</dbReference>
<dbReference type="InterPro" id="IPR011989">
    <property type="entry name" value="ARM-like"/>
</dbReference>
<dbReference type="Gene3D" id="1.25.10.10">
    <property type="entry name" value="Leucine-rich Repeat Variant"/>
    <property type="match status" value="1"/>
</dbReference>
<dbReference type="STRING" id="4565.A0A3B6DBJ4"/>
<dbReference type="Gramene" id="TraesCS2D03G0295900.1">
    <property type="protein sequence ID" value="TraesCS2D03G0295900.1.CDS1"/>
    <property type="gene ID" value="TraesCS2D03G0295900"/>
</dbReference>
<sequence>MCFRMYSRNNRLDYQLFFRTRGAFRSLGWNGLISLICFFNVLMGILVIWGNDTIILIVTLSVVALLVIGSILCREAAIPPMLGRMISLWSPMVAILLLCPSVWHSYKFKENLIFQRHGSVANCTLYLVLFVVVLVLTISRLRFPSINKLADWVLGSKIAFWQRVVLNLCMFAATVMSVFNFHRRGIFVLIIMDILVLMITSFGNLQIPAAIFRIGLALWRLIVMRKDYNDQKTNENTKNLLSSLYIFYVMVLGQGILYIVAGIFDIFSFILRRSLIRRAGFGGPSGVKYVNLYYAYAFDRCMEGAMLGPKKTNLIIFAMDSLKSNSPKMQLYGLKMLHSFLKKEPLRTMAILELTTCTKAVTCLINMLGWTSEGATDIRSFAAKVTAQLAENLRVVPTPGATHLIASLLDTVQGHNIKNPLLETGSPETKQDNLIQHVGSNELTSPMLKWLKQMALYCLIPREEPTNMDEQNTHILRCWRKITKHWSVPEEETSTDQDLLPVQGMLILERLATFDPENCIEISRATGLLSKVIEFTSNRGDMINIDETLLKGSSLKLLRRLASTKGKFGVTLRQMITEHLFLWSNLAEILDNRGSSQELRELTAELIRNFAMDGNVNNEIGHIPMIISRLMHAFLSQGASSSAVSDQLLRMNAGQALALLAMESVNNCLVMLAEPGYVFIKELTIMIHSGRYRCIASSLLQNMCVHAQFELGDSDLKEISYITREVSAANVVICADIVP</sequence>
<reference evidence="2" key="2">
    <citation type="submission" date="2018-10" db="UniProtKB">
        <authorList>
            <consortium name="EnsemblPlants"/>
        </authorList>
    </citation>
    <scope>IDENTIFICATION</scope>
</reference>
<keyword evidence="1" id="KW-0472">Membrane</keyword>
<dbReference type="Gramene" id="TraesLAC2D03G01076700.1">
    <property type="protein sequence ID" value="TraesLAC2D03G01076700.1.CDS1"/>
    <property type="gene ID" value="TraesLAC2D03G01076700"/>
</dbReference>
<reference evidence="2" key="1">
    <citation type="submission" date="2018-08" db="EMBL/GenBank/DDBJ databases">
        <authorList>
            <person name="Rossello M."/>
        </authorList>
    </citation>
    <scope>NUCLEOTIDE SEQUENCE [LARGE SCALE GENOMIC DNA]</scope>
    <source>
        <strain evidence="2">cv. Chinese Spring</strain>
    </source>
</reference>
<feature type="transmembrane region" description="Helical" evidence="1">
    <location>
        <begin position="160"/>
        <end position="179"/>
    </location>
</feature>
<dbReference type="Gramene" id="TraesLDM2D03G01126230.1">
    <property type="protein sequence ID" value="TraesLDM2D03G01126230.1.CDS1"/>
    <property type="gene ID" value="TraesLDM2D03G01126230"/>
</dbReference>
<dbReference type="Gramene" id="TraesWEE_scaffold_026424_01G000300.1">
    <property type="protein sequence ID" value="TraesWEE_scaffold_026424_01G000300.1"/>
    <property type="gene ID" value="TraesWEE_scaffold_026424_01G000300"/>
</dbReference>
<organism evidence="2">
    <name type="scientific">Triticum aestivum</name>
    <name type="common">Wheat</name>
    <dbReference type="NCBI Taxonomy" id="4565"/>
    <lineage>
        <taxon>Eukaryota</taxon>
        <taxon>Viridiplantae</taxon>
        <taxon>Streptophyta</taxon>
        <taxon>Embryophyta</taxon>
        <taxon>Tracheophyta</taxon>
        <taxon>Spermatophyta</taxon>
        <taxon>Magnoliopsida</taxon>
        <taxon>Liliopsida</taxon>
        <taxon>Poales</taxon>
        <taxon>Poaceae</taxon>
        <taxon>BOP clade</taxon>
        <taxon>Pooideae</taxon>
        <taxon>Triticodae</taxon>
        <taxon>Triticeae</taxon>
        <taxon>Triticinae</taxon>
        <taxon>Triticum</taxon>
    </lineage>
</organism>
<dbReference type="Gramene" id="TraesNOR2D03G01141050.1">
    <property type="protein sequence ID" value="TraesNOR2D03G01141050.1.CDS1"/>
    <property type="gene ID" value="TraesNOR2D03G01141050"/>
</dbReference>
<keyword evidence="1" id="KW-0812">Transmembrane</keyword>
<dbReference type="OrthoDB" id="618849at2759"/>
<dbReference type="Gramene" id="TraesCS2D02G140500.1">
    <property type="protein sequence ID" value="TraesCS2D02G140500.1.cds1"/>
    <property type="gene ID" value="TraesCS2D02G140500"/>
</dbReference>
<feature type="transmembrane region" description="Helical" evidence="1">
    <location>
        <begin position="54"/>
        <end position="73"/>
    </location>
</feature>
<proteinExistence type="predicted"/>
<accession>A0A3B6DBJ4</accession>
<keyword evidence="3" id="KW-1185">Reference proteome</keyword>
<dbReference type="Proteomes" id="UP000019116">
    <property type="component" value="Chromosome 2D"/>
</dbReference>
<dbReference type="Gramene" id="TraesROB_scaffold_025125_01G000200.1">
    <property type="protein sequence ID" value="TraesROB_scaffold_025125_01G000200.1"/>
    <property type="gene ID" value="TraesROB_scaffold_025125_01G000200"/>
</dbReference>
<evidence type="ECO:0000313" key="2">
    <source>
        <dbReference type="EnsemblPlants" id="TraesCS2D02G140500.1.cds1"/>
    </source>
</evidence>
<evidence type="ECO:0008006" key="4">
    <source>
        <dbReference type="Google" id="ProtNLM"/>
    </source>
</evidence>
<keyword evidence="1" id="KW-1133">Transmembrane helix</keyword>
<dbReference type="Gramene" id="TraesSYM2D03G01139430.1">
    <property type="protein sequence ID" value="TraesSYM2D03G01139430.1.CDS1"/>
    <property type="gene ID" value="TraesSYM2D03G01139430"/>
</dbReference>
<dbReference type="EnsemblPlants" id="TraesCS2D02G140500.1">
    <property type="protein sequence ID" value="TraesCS2D02G140500.1.cds1"/>
    <property type="gene ID" value="TraesCS2D02G140500"/>
</dbReference>
<feature type="transmembrane region" description="Helical" evidence="1">
    <location>
        <begin position="85"/>
        <end position="106"/>
    </location>
</feature>
<name>A0A3B6DBJ4_WHEAT</name>
<evidence type="ECO:0000256" key="1">
    <source>
        <dbReference type="SAM" id="Phobius"/>
    </source>
</evidence>
<dbReference type="PANTHER" id="PTHR33115">
    <property type="entry name" value="ARM REPEAT SUPERFAMILY PROTEIN"/>
    <property type="match status" value="1"/>
</dbReference>
<dbReference type="OMA" id="ANCTLYL"/>
<feature type="transmembrane region" description="Helical" evidence="1">
    <location>
        <begin position="210"/>
        <end position="225"/>
    </location>
</feature>
<dbReference type="SUPFAM" id="SSF48371">
    <property type="entry name" value="ARM repeat"/>
    <property type="match status" value="1"/>
</dbReference>
<protein>
    <recommendedName>
        <fullName evidence="4">BLE2 protein</fullName>
    </recommendedName>
</protein>
<dbReference type="InterPro" id="IPR016024">
    <property type="entry name" value="ARM-type_fold"/>
</dbReference>
<evidence type="ECO:0000313" key="3">
    <source>
        <dbReference type="Proteomes" id="UP000019116"/>
    </source>
</evidence>
<feature type="transmembrane region" description="Helical" evidence="1">
    <location>
        <begin position="118"/>
        <end position="139"/>
    </location>
</feature>
<dbReference type="AlphaFoldDB" id="A0A3B6DBJ4"/>